<dbReference type="InterPro" id="IPR029062">
    <property type="entry name" value="Class_I_gatase-like"/>
</dbReference>
<dbReference type="EMBL" id="VFPP01000001">
    <property type="protein sequence ID" value="TQM85238.1"/>
    <property type="molecule type" value="Genomic_DNA"/>
</dbReference>
<evidence type="ECO:0000313" key="4">
    <source>
        <dbReference type="Proteomes" id="UP000316628"/>
    </source>
</evidence>
<gene>
    <name evidence="3" type="ORF">FHX81_7715</name>
</gene>
<dbReference type="OrthoDB" id="9764271at2"/>
<dbReference type="Proteomes" id="UP000316628">
    <property type="component" value="Unassembled WGS sequence"/>
</dbReference>
<feature type="signal peptide" evidence="2">
    <location>
        <begin position="1"/>
        <end position="25"/>
    </location>
</feature>
<dbReference type="AlphaFoldDB" id="A0A543JQZ0"/>
<accession>A0A543JQZ0</accession>
<feature type="region of interest" description="Disordered" evidence="1">
    <location>
        <begin position="293"/>
        <end position="312"/>
    </location>
</feature>
<feature type="chain" id="PRO_5021925472" evidence="2">
    <location>
        <begin position="26"/>
        <end position="906"/>
    </location>
</feature>
<proteinExistence type="predicted"/>
<sequence>MRRLLAILFALALVPLVPIPPTASAQSWSGPASTIANRNGRKVIQLCDQGGPCRTTTPFFMALNSQSVPVGNGDWSYFDYQARLAAANTAAADMNVAPMLQVHLMSTSDAFIDQLAGKLNALNPRPYLMVRMYLQDAPAFGREAVRMKDLQGNVRDDTNGAGHPWSLNEAWLAYQEEQISRVLTRMDTRYPGRVMGVLIAYANGGEWFHRPYGYDDTAGKMLDWGDPRLCGPVPGAAPRCGMFPWTNDSGSQPGAIGRHHFYLGDYSASAEAGFCSWPGLPASLLPRCRTATPTERNNAVPGQVPPVSGASRGTILDPADPDSLRAAKHNQYHSSRTVSAITRLLAKAKQVTGNRVLTAAFYGYQYGLGTELPVSGHNDLATLVGSPSVDIISGPYSYRESRLLAHGFVQQGITDTMRLSNKLWMDEDDTRTFLACEVSCRPVPFQTVTNLWDSIRVLRRNLIAAGIGGRAVHMLDLQGVGWFGRPDRAGDSEALWANLQSVFRAVDKIRHGGANAYRPQVAVFVDDVSPNYQAALTPAGENSYGFAGDQLPNLVEDLTRLGTPVRHYLLSDLAKGNLDLSAIKLAVLPNAYVVPSAVRSAITTKLKTPGRTVLTLYAAGYVQDDQAASTASMAALTGITVAKGSGTPALTQNYSFVGQTGGPGYPLTPWFTVTDPAATTLGTYQVGGVSLARKAIPVSGGSYTSVYAAAPKLPLAALRRISEDAGVHHFAPVGDSVEADGNMVAVHAGTTGSKTIRLPASMPRVYETALYPNDVEVCRNCAQLANQAFNEGDTRVFRWTSPPRGNFELLTGTTVEGWAADVDLPATSSAVAVYRGGPAGAGTYLGEFPTGTDRPDVNAYFGITGVHGFRFTVPNCAPGTPVHVYAVDPEGAAGDGNTYLGGRTCT</sequence>
<evidence type="ECO:0000313" key="3">
    <source>
        <dbReference type="EMBL" id="TQM85238.1"/>
    </source>
</evidence>
<dbReference type="Gene3D" id="3.40.50.880">
    <property type="match status" value="1"/>
</dbReference>
<organism evidence="3 4">
    <name type="scientific">Saccharothrix saharensis</name>
    <dbReference type="NCBI Taxonomy" id="571190"/>
    <lineage>
        <taxon>Bacteria</taxon>
        <taxon>Bacillati</taxon>
        <taxon>Actinomycetota</taxon>
        <taxon>Actinomycetes</taxon>
        <taxon>Pseudonocardiales</taxon>
        <taxon>Pseudonocardiaceae</taxon>
        <taxon>Saccharothrix</taxon>
    </lineage>
</organism>
<comment type="caution">
    <text evidence="3">The sequence shown here is derived from an EMBL/GenBank/DDBJ whole genome shotgun (WGS) entry which is preliminary data.</text>
</comment>
<name>A0A543JQZ0_9PSEU</name>
<evidence type="ECO:0000256" key="1">
    <source>
        <dbReference type="SAM" id="MobiDB-lite"/>
    </source>
</evidence>
<evidence type="ECO:0000256" key="2">
    <source>
        <dbReference type="SAM" id="SignalP"/>
    </source>
</evidence>
<protein>
    <submittedName>
        <fullName evidence="3">Uncharacterized protein</fullName>
    </submittedName>
</protein>
<reference evidence="3 4" key="1">
    <citation type="submission" date="2019-06" db="EMBL/GenBank/DDBJ databases">
        <title>Sequencing the genomes of 1000 actinobacteria strains.</title>
        <authorList>
            <person name="Klenk H.-P."/>
        </authorList>
    </citation>
    <scope>NUCLEOTIDE SEQUENCE [LARGE SCALE GENOMIC DNA]</scope>
    <source>
        <strain evidence="3 4">DSM 45456</strain>
    </source>
</reference>
<keyword evidence="4" id="KW-1185">Reference proteome</keyword>
<keyword evidence="2" id="KW-0732">Signal</keyword>
<dbReference type="RefSeq" id="WP_141983302.1">
    <property type="nucleotide sequence ID" value="NZ_VFPP01000001.1"/>
</dbReference>